<protein>
    <submittedName>
        <fullName evidence="3">ComF family protein</fullName>
    </submittedName>
</protein>
<sequence>MHCLWCDEEQIPDVVWTTVFAPRKEKVICDACESQFSFLHGKLCPHCARLMEKAEICSDCLKWKEQGGVLKRNVSVFVYNEWMKDIIAKWKYRGDYVLVGLFKEHIIKSFTQTFPPKGAVIVPIPLSEERQAERGFNQALAIAECLDLPIEQALSRIHSEKQSKKSRADRMRSTNPFQVILPIKQPVILVDDIYTTGRTLQFAAEALTKEGCPSVEAFTLVRG</sequence>
<dbReference type="OrthoDB" id="9779910at2"/>
<evidence type="ECO:0000256" key="1">
    <source>
        <dbReference type="ARBA" id="ARBA00008007"/>
    </source>
</evidence>
<dbReference type="PANTHER" id="PTHR47505:SF1">
    <property type="entry name" value="DNA UTILIZATION PROTEIN YHGH"/>
    <property type="match status" value="1"/>
</dbReference>
<evidence type="ECO:0000313" key="3">
    <source>
        <dbReference type="EMBL" id="MYL33966.1"/>
    </source>
</evidence>
<feature type="domain" description="Phosphoribosyltransferase" evidence="2">
    <location>
        <begin position="135"/>
        <end position="222"/>
    </location>
</feature>
<gene>
    <name evidence="3" type="ORF">GLW05_10175</name>
</gene>
<reference evidence="3 4" key="1">
    <citation type="submission" date="2019-11" db="EMBL/GenBank/DDBJ databases">
        <title>Genome sequences of 17 halophilic strains isolated from different environments.</title>
        <authorList>
            <person name="Furrow R.E."/>
        </authorList>
    </citation>
    <scope>NUCLEOTIDE SEQUENCE [LARGE SCALE GENOMIC DNA]</scope>
    <source>
        <strain evidence="3 4">22514_16_FS</strain>
    </source>
</reference>
<dbReference type="Gene3D" id="3.40.50.2020">
    <property type="match status" value="1"/>
</dbReference>
<dbReference type="InterPro" id="IPR051910">
    <property type="entry name" value="ComF/GntX_DNA_util-trans"/>
</dbReference>
<dbReference type="InterPro" id="IPR000836">
    <property type="entry name" value="PRTase_dom"/>
</dbReference>
<dbReference type="SUPFAM" id="SSF53271">
    <property type="entry name" value="PRTase-like"/>
    <property type="match status" value="1"/>
</dbReference>
<dbReference type="CDD" id="cd06223">
    <property type="entry name" value="PRTases_typeI"/>
    <property type="match status" value="1"/>
</dbReference>
<dbReference type="InterPro" id="IPR029057">
    <property type="entry name" value="PRTase-like"/>
</dbReference>
<dbReference type="Pfam" id="PF00156">
    <property type="entry name" value="Pribosyltran"/>
    <property type="match status" value="1"/>
</dbReference>
<evidence type="ECO:0000259" key="2">
    <source>
        <dbReference type="Pfam" id="PF00156"/>
    </source>
</evidence>
<name>A0A6I4ZYI2_9BACI</name>
<accession>A0A6I4ZYI2</accession>
<proteinExistence type="inferred from homology"/>
<organism evidence="3 4">
    <name type="scientific">Pontibacillus yanchengensis</name>
    <dbReference type="NCBI Taxonomy" id="462910"/>
    <lineage>
        <taxon>Bacteria</taxon>
        <taxon>Bacillati</taxon>
        <taxon>Bacillota</taxon>
        <taxon>Bacilli</taxon>
        <taxon>Bacillales</taxon>
        <taxon>Bacillaceae</taxon>
        <taxon>Pontibacillus</taxon>
    </lineage>
</organism>
<comment type="caution">
    <text evidence="3">The sequence shown here is derived from an EMBL/GenBank/DDBJ whole genome shotgun (WGS) entry which is preliminary data.</text>
</comment>
<dbReference type="Proteomes" id="UP000468638">
    <property type="component" value="Unassembled WGS sequence"/>
</dbReference>
<evidence type="ECO:0000313" key="4">
    <source>
        <dbReference type="Proteomes" id="UP000468638"/>
    </source>
</evidence>
<dbReference type="PANTHER" id="PTHR47505">
    <property type="entry name" value="DNA UTILIZATION PROTEIN YHGH"/>
    <property type="match status" value="1"/>
</dbReference>
<comment type="similarity">
    <text evidence="1">Belongs to the ComF/GntX family.</text>
</comment>
<dbReference type="AlphaFoldDB" id="A0A6I4ZYI2"/>
<dbReference type="RefSeq" id="WP_160909637.1">
    <property type="nucleotide sequence ID" value="NZ_WMEQ01000006.1"/>
</dbReference>
<dbReference type="EMBL" id="WMEQ01000006">
    <property type="protein sequence ID" value="MYL33966.1"/>
    <property type="molecule type" value="Genomic_DNA"/>
</dbReference>